<dbReference type="EMBL" id="GIBP01012208">
    <property type="protein sequence ID" value="NDV41177.1"/>
    <property type="molecule type" value="Transcribed_RNA"/>
</dbReference>
<dbReference type="AlphaFoldDB" id="A0A6B2LW43"/>
<protein>
    <submittedName>
        <fullName evidence="1">Uncharacterized protein</fullName>
    </submittedName>
</protein>
<sequence>MSHPTIPHGTEFFTSCYIQNIQYTYFFSYCDLFFNGFFQPWVILIYKDIVKKLNYES</sequence>
<accession>A0A6B2LW43</accession>
<proteinExistence type="predicted"/>
<reference evidence="1" key="1">
    <citation type="journal article" date="2020" name="J. Eukaryot. Microbiol.">
        <title>De novo Sequencing, Assembly and Annotation of the Transcriptome for the Free-Living Testate Amoeba Arcella intermedia.</title>
        <authorList>
            <person name="Ribeiro G.M."/>
            <person name="Porfirio-Sousa A.L."/>
            <person name="Maurer-Alcala X.X."/>
            <person name="Katz L.A."/>
            <person name="Lahr D.J.G."/>
        </authorList>
    </citation>
    <scope>NUCLEOTIDE SEQUENCE</scope>
</reference>
<name>A0A6B2LW43_9EUKA</name>
<evidence type="ECO:0000313" key="1">
    <source>
        <dbReference type="EMBL" id="NDV41177.1"/>
    </source>
</evidence>
<organism evidence="1">
    <name type="scientific">Arcella intermedia</name>
    <dbReference type="NCBI Taxonomy" id="1963864"/>
    <lineage>
        <taxon>Eukaryota</taxon>
        <taxon>Amoebozoa</taxon>
        <taxon>Tubulinea</taxon>
        <taxon>Elardia</taxon>
        <taxon>Arcellinida</taxon>
        <taxon>Sphaerothecina</taxon>
        <taxon>Arcellidae</taxon>
        <taxon>Arcella</taxon>
    </lineage>
</organism>